<reference evidence="1 2" key="1">
    <citation type="submission" date="2019-06" db="EMBL/GenBank/DDBJ databases">
        <title>Sequencing the genomes of 1000 actinobacteria strains.</title>
        <authorList>
            <person name="Klenk H.-P."/>
        </authorList>
    </citation>
    <scope>NUCLEOTIDE SEQUENCE [LARGE SCALE GENOMIC DNA]</scope>
    <source>
        <strain evidence="1 2">DSM 46837</strain>
    </source>
</reference>
<dbReference type="Proteomes" id="UP000319865">
    <property type="component" value="Unassembled WGS sequence"/>
</dbReference>
<protein>
    <submittedName>
        <fullName evidence="1">Uncharacterized protein</fullName>
    </submittedName>
</protein>
<keyword evidence="2" id="KW-1185">Reference proteome</keyword>
<organism evidence="1 2">
    <name type="scientific">Blastococcus colisei</name>
    <dbReference type="NCBI Taxonomy" id="1564162"/>
    <lineage>
        <taxon>Bacteria</taxon>
        <taxon>Bacillati</taxon>
        <taxon>Actinomycetota</taxon>
        <taxon>Actinomycetes</taxon>
        <taxon>Geodermatophilales</taxon>
        <taxon>Geodermatophilaceae</taxon>
        <taxon>Blastococcus</taxon>
    </lineage>
</organism>
<evidence type="ECO:0000313" key="1">
    <source>
        <dbReference type="EMBL" id="TQN37931.1"/>
    </source>
</evidence>
<sequence length="61" mass="6406">MSWLLAVGIVWLLTGAGLALVLGRSITLGDARDPRCRRIDVQAAAPDVDAGYLSGWLAGAR</sequence>
<evidence type="ECO:0000313" key="2">
    <source>
        <dbReference type="Proteomes" id="UP000319865"/>
    </source>
</evidence>
<name>A0A543P1J0_9ACTN</name>
<comment type="caution">
    <text evidence="1">The sequence shown here is derived from an EMBL/GenBank/DDBJ whole genome shotgun (WGS) entry which is preliminary data.</text>
</comment>
<dbReference type="RefSeq" id="WP_142027822.1">
    <property type="nucleotide sequence ID" value="NZ_VFQE01000002.1"/>
</dbReference>
<dbReference type="AlphaFoldDB" id="A0A543P1J0"/>
<accession>A0A543P1J0</accession>
<dbReference type="EMBL" id="VFQE01000002">
    <property type="protein sequence ID" value="TQN37931.1"/>
    <property type="molecule type" value="Genomic_DNA"/>
</dbReference>
<gene>
    <name evidence="1" type="ORF">FHU33_4604</name>
</gene>
<proteinExistence type="predicted"/>